<organism evidence="3 4">
    <name type="scientific">Candidatus Regiella insecticola 5.15</name>
    <dbReference type="NCBI Taxonomy" id="1005043"/>
    <lineage>
        <taxon>Bacteria</taxon>
        <taxon>Pseudomonadati</taxon>
        <taxon>Pseudomonadota</taxon>
        <taxon>Gammaproteobacteria</taxon>
        <taxon>Enterobacterales</taxon>
        <taxon>Enterobacteriaceae</taxon>
        <taxon>aphid secondary symbionts</taxon>
        <taxon>Candidatus Regiella</taxon>
    </lineage>
</organism>
<reference evidence="3 4" key="1">
    <citation type="journal article" date="2012" name="Genome Res.">
        <title>Genomic basis of endosymbiont-conferred protection against an insect parasitoid.</title>
        <authorList>
            <person name="Hansen A.K."/>
            <person name="Vorburger C."/>
            <person name="Moran N.A."/>
        </authorList>
    </citation>
    <scope>NUCLEOTIDE SEQUENCE [LARGE SCALE GENOMIC DNA]</scope>
    <source>
        <strain evidence="4">R5.15</strain>
    </source>
</reference>
<dbReference type="Pfam" id="PF04754">
    <property type="entry name" value="Transposase_31"/>
    <property type="match status" value="1"/>
</dbReference>
<evidence type="ECO:0000256" key="1">
    <source>
        <dbReference type="ARBA" id="ARBA00009787"/>
    </source>
</evidence>
<dbReference type="OrthoDB" id="6532193at2"/>
<evidence type="ECO:0000259" key="2">
    <source>
        <dbReference type="Pfam" id="PF04754"/>
    </source>
</evidence>
<dbReference type="AlphaFoldDB" id="G2H039"/>
<accession>G2H039</accession>
<dbReference type="NCBIfam" id="TIGR01784">
    <property type="entry name" value="T_den_put_tspse"/>
    <property type="match status" value="1"/>
</dbReference>
<proteinExistence type="inferred from homology"/>
<dbReference type="InterPro" id="IPR051699">
    <property type="entry name" value="Rpn/YhgA-like_nuclease"/>
</dbReference>
<comment type="similarity">
    <text evidence="1">Belongs to the Rpn/YhgA-like nuclease family.</text>
</comment>
<evidence type="ECO:0000313" key="3">
    <source>
        <dbReference type="EMBL" id="EGY28634.1"/>
    </source>
</evidence>
<gene>
    <name evidence="3" type="ORF">Rin_00014190</name>
</gene>
<dbReference type="InterPro" id="IPR010106">
    <property type="entry name" value="RpnA"/>
</dbReference>
<dbReference type="RefSeq" id="WP_006707073.1">
    <property type="nucleotide sequence ID" value="NZ_AGCA01000345.1"/>
</dbReference>
<dbReference type="PANTHER" id="PTHR34611">
    <property type="match status" value="1"/>
</dbReference>
<comment type="caution">
    <text evidence="3">The sequence shown here is derived from an EMBL/GenBank/DDBJ whole genome shotgun (WGS) entry which is preliminary data.</text>
</comment>
<feature type="domain" description="Transposase (putative) YhgA-like" evidence="2">
    <location>
        <begin position="7"/>
        <end position="206"/>
    </location>
</feature>
<dbReference type="PANTHER" id="PTHR34611:SF2">
    <property type="entry name" value="INACTIVE RECOMBINATION-PROMOTING NUCLEASE-LIKE PROTEIN RPNE-RELATED"/>
    <property type="match status" value="1"/>
</dbReference>
<dbReference type="Proteomes" id="UP000004116">
    <property type="component" value="Unassembled WGS sequence"/>
</dbReference>
<dbReference type="EMBL" id="AGCA01000345">
    <property type="protein sequence ID" value="EGY28634.1"/>
    <property type="molecule type" value="Genomic_DNA"/>
</dbReference>
<sequence length="318" mass="36267">MSTGLSHHDAFFRKFLGDIAIARDFLEIHLPKNFRDKCDFNTLAMESGSFIDDDLRGHCSDMLYSLQTTTGKAYIYFLIEHQSRPMKLMAFRLLRYSVAAMHRHLEQGNETLPVIIPLLFYHGKKSPYPYSTHWLDCFADRPLAESVYMQAFPLIDVTIMPDEHILTHRRVALLEIVQKHIRTRDMLELVGELACLLEQWQISQEQCKTLIYYLAEAGNTVDAEAFIRQLAQQAPPHYREGMMTIAEQLEAKGLQKGRQEGLQEGLQKGLQKGLQEGILKGEKKASLKIAQHMLSSGIAREAVKQFTGLSDADLNELS</sequence>
<dbReference type="GO" id="GO:0006310">
    <property type="term" value="P:DNA recombination"/>
    <property type="evidence" value="ECO:0007669"/>
    <property type="project" value="TreeGrafter"/>
</dbReference>
<protein>
    <recommendedName>
        <fullName evidence="2">Transposase (putative) YhgA-like domain-containing protein</fullName>
    </recommendedName>
</protein>
<dbReference type="InterPro" id="IPR006842">
    <property type="entry name" value="Transposase_31"/>
</dbReference>
<dbReference type="PATRIC" id="fig|1005043.3.peg.1297"/>
<name>G2H039_9ENTR</name>
<evidence type="ECO:0000313" key="4">
    <source>
        <dbReference type="Proteomes" id="UP000004116"/>
    </source>
</evidence>
<dbReference type="GO" id="GO:1990238">
    <property type="term" value="F:double-stranded DNA endonuclease activity"/>
    <property type="evidence" value="ECO:0007669"/>
    <property type="project" value="TreeGrafter"/>
</dbReference>
<keyword evidence="4" id="KW-1185">Reference proteome</keyword>